<evidence type="ECO:0008006" key="3">
    <source>
        <dbReference type="Google" id="ProtNLM"/>
    </source>
</evidence>
<dbReference type="AlphaFoldDB" id="A0A511Z1U8"/>
<dbReference type="RefSeq" id="WP_146820019.1">
    <property type="nucleotide sequence ID" value="NZ_BJYK01000012.1"/>
</dbReference>
<dbReference type="Pfam" id="PF11392">
    <property type="entry name" value="AllH"/>
    <property type="match status" value="1"/>
</dbReference>
<comment type="caution">
    <text evidence="1">The sequence shown here is derived from an EMBL/GenBank/DDBJ whole genome shotgun (WGS) entry which is preliminary data.</text>
</comment>
<reference evidence="1 2" key="1">
    <citation type="submission" date="2019-07" db="EMBL/GenBank/DDBJ databases">
        <title>Whole genome shotgun sequence of Actinotalea fermentans NBRC 105374.</title>
        <authorList>
            <person name="Hosoyama A."/>
            <person name="Uohara A."/>
            <person name="Ohji S."/>
            <person name="Ichikawa N."/>
        </authorList>
    </citation>
    <scope>NUCLEOTIDE SEQUENCE [LARGE SCALE GENOMIC DNA]</scope>
    <source>
        <strain evidence="1 2">NBRC 105374</strain>
    </source>
</reference>
<sequence>MTTRQPASPRALRAATTGPVAADLAALSTVHVGHTGILLRTTTGRLLPITAPARGLVPGGLCLTTDDDAADLARAAGRLPVLDLTAWSAVLAAARRTDLVVRPGATDVRAARALWAEAVRAPRDTPGGTGGPMDPRPVRRQAPALVAAAVTGPGTALDAALGHLVGVGPGSTPSGDDVVVGVLAGLDRRGDHGSRAAAERVREALPALLRRTTLVSQHDLRAALHGEVAERVHRLLDATAHPDLVPAVVRQARTWGASSGLDLAAGAAAAVLGTAATASPSTVPFLMRSSA</sequence>
<protein>
    <recommendedName>
        <fullName evidence="3">DUF2877 domain-containing protein</fullName>
    </recommendedName>
</protein>
<gene>
    <name evidence="1" type="ORF">AFE02nite_31610</name>
</gene>
<dbReference type="EMBL" id="BJYK01000012">
    <property type="protein sequence ID" value="GEN81427.1"/>
    <property type="molecule type" value="Genomic_DNA"/>
</dbReference>
<dbReference type="InterPro" id="IPR021530">
    <property type="entry name" value="AllH-like"/>
</dbReference>
<dbReference type="Proteomes" id="UP000321484">
    <property type="component" value="Unassembled WGS sequence"/>
</dbReference>
<accession>A0A511Z1U8</accession>
<proteinExistence type="predicted"/>
<evidence type="ECO:0000313" key="1">
    <source>
        <dbReference type="EMBL" id="GEN81427.1"/>
    </source>
</evidence>
<evidence type="ECO:0000313" key="2">
    <source>
        <dbReference type="Proteomes" id="UP000321484"/>
    </source>
</evidence>
<keyword evidence="2" id="KW-1185">Reference proteome</keyword>
<organism evidence="1 2">
    <name type="scientific">Actinotalea fermentans</name>
    <dbReference type="NCBI Taxonomy" id="43671"/>
    <lineage>
        <taxon>Bacteria</taxon>
        <taxon>Bacillati</taxon>
        <taxon>Actinomycetota</taxon>
        <taxon>Actinomycetes</taxon>
        <taxon>Micrococcales</taxon>
        <taxon>Cellulomonadaceae</taxon>
        <taxon>Actinotalea</taxon>
    </lineage>
</organism>
<name>A0A511Z1U8_9CELL</name>